<gene>
    <name evidence="1" type="ORF">BEN30_12025</name>
</gene>
<keyword evidence="2" id="KW-1185">Reference proteome</keyword>
<accession>A0A1E5Q6T0</accession>
<name>A0A1E5Q6T0_9PROT</name>
<evidence type="ECO:0000313" key="1">
    <source>
        <dbReference type="EMBL" id="OEJ66580.1"/>
    </source>
</evidence>
<proteinExistence type="predicted"/>
<dbReference type="AlphaFoldDB" id="A0A1E5Q6T0"/>
<dbReference type="STRING" id="28181.BEN30_12025"/>
<organism evidence="1 2">
    <name type="scientific">Magnetovibrio blakemorei</name>
    <dbReference type="NCBI Taxonomy" id="28181"/>
    <lineage>
        <taxon>Bacteria</taxon>
        <taxon>Pseudomonadati</taxon>
        <taxon>Pseudomonadota</taxon>
        <taxon>Alphaproteobacteria</taxon>
        <taxon>Rhodospirillales</taxon>
        <taxon>Magnetovibrionaceae</taxon>
        <taxon>Magnetovibrio</taxon>
    </lineage>
</organism>
<dbReference type="Proteomes" id="UP000095347">
    <property type="component" value="Unassembled WGS sequence"/>
</dbReference>
<dbReference type="RefSeq" id="WP_069958323.1">
    <property type="nucleotide sequence ID" value="NZ_MCGG01000031.1"/>
</dbReference>
<protein>
    <submittedName>
        <fullName evidence="1">Uncharacterized protein</fullName>
    </submittedName>
</protein>
<comment type="caution">
    <text evidence="1">The sequence shown here is derived from an EMBL/GenBank/DDBJ whole genome shotgun (WGS) entry which is preliminary data.</text>
</comment>
<evidence type="ECO:0000313" key="2">
    <source>
        <dbReference type="Proteomes" id="UP000095347"/>
    </source>
</evidence>
<dbReference type="EMBL" id="MCGG01000031">
    <property type="protein sequence ID" value="OEJ66580.1"/>
    <property type="molecule type" value="Genomic_DNA"/>
</dbReference>
<sequence length="59" mass="6780">MDADVYRTSLDAITENGDQAYAHATELAEIMERLGHSEYHRRWLEIGDAILEFQLQKAS</sequence>
<reference evidence="2" key="1">
    <citation type="submission" date="2016-07" db="EMBL/GenBank/DDBJ databases">
        <authorList>
            <person name="Florea S."/>
            <person name="Webb J.S."/>
            <person name="Jaromczyk J."/>
            <person name="Schardl C.L."/>
        </authorList>
    </citation>
    <scope>NUCLEOTIDE SEQUENCE [LARGE SCALE GENOMIC DNA]</scope>
    <source>
        <strain evidence="2">MV-1</strain>
    </source>
</reference>